<reference evidence="2" key="1">
    <citation type="journal article" date="2013" name="Genome Biol.">
        <title>Reference genomes and transcriptomes of Nicotiana sylvestris and Nicotiana tomentosiformis.</title>
        <authorList>
            <person name="Sierro N."/>
            <person name="Battey J.N."/>
            <person name="Ouadi S."/>
            <person name="Bovet L."/>
            <person name="Goepfert S."/>
            <person name="Bakaher N."/>
            <person name="Peitsch M.C."/>
            <person name="Ivanov N.V."/>
        </authorList>
    </citation>
    <scope>NUCLEOTIDE SEQUENCE [LARGE SCALE GENOMIC DNA]</scope>
</reference>
<evidence type="ECO:0000313" key="2">
    <source>
        <dbReference type="Proteomes" id="UP000189701"/>
    </source>
</evidence>
<accession>A0A1U7W1K7</accession>
<name>A0A1U7W1K7_NICSY</name>
<gene>
    <name evidence="3" type="primary">LOC104219202</name>
</gene>
<sequence>MGSTTNTISSPSNVTSPASAMDYSNPYFLSSTDHPGLTIVSQVFDGSRYGAWRRSVLIALSVRNKLGFINGCIKTPDEKSAQFENWNRCNDIVIQWLLSSLSKDIGDSVLYSSTAKELWEEQETRYGQSNGTQLFQLQKELSSIMQGTDDIATYFTRIKRIWDELKFLNIFEICGCECKCGAKTRNLKATKNQKLILLLMGLN</sequence>
<dbReference type="Pfam" id="PF14244">
    <property type="entry name" value="Retrotran_gag_3"/>
    <property type="match status" value="1"/>
</dbReference>
<dbReference type="AlphaFoldDB" id="A0A1U7W1K7"/>
<reference evidence="3" key="2">
    <citation type="submission" date="2025-08" db="UniProtKB">
        <authorList>
            <consortium name="RefSeq"/>
        </authorList>
    </citation>
    <scope>IDENTIFICATION</scope>
    <source>
        <tissue evidence="3">Leaf</tissue>
    </source>
</reference>
<feature type="domain" description="Retrotransposon Copia-like N-terminal" evidence="1">
    <location>
        <begin position="31"/>
        <end position="77"/>
    </location>
</feature>
<dbReference type="PANTHER" id="PTHR37610:SF6">
    <property type="entry name" value="GAG-POLYPEPTIDE OF LTR COPIA-TYPE-RELATED"/>
    <property type="match status" value="1"/>
</dbReference>
<evidence type="ECO:0000313" key="3">
    <source>
        <dbReference type="RefSeq" id="XP_009768140.1"/>
    </source>
</evidence>
<dbReference type="InterPro" id="IPR029472">
    <property type="entry name" value="Copia-like_N"/>
</dbReference>
<dbReference type="Proteomes" id="UP000189701">
    <property type="component" value="Unplaced"/>
</dbReference>
<keyword evidence="2" id="KW-1185">Reference proteome</keyword>
<organism evidence="2 3">
    <name type="scientific">Nicotiana sylvestris</name>
    <name type="common">Wood tobacco</name>
    <name type="synonym">South American tobacco</name>
    <dbReference type="NCBI Taxonomy" id="4096"/>
    <lineage>
        <taxon>Eukaryota</taxon>
        <taxon>Viridiplantae</taxon>
        <taxon>Streptophyta</taxon>
        <taxon>Embryophyta</taxon>
        <taxon>Tracheophyta</taxon>
        <taxon>Spermatophyta</taxon>
        <taxon>Magnoliopsida</taxon>
        <taxon>eudicotyledons</taxon>
        <taxon>Gunneridae</taxon>
        <taxon>Pentapetalae</taxon>
        <taxon>asterids</taxon>
        <taxon>lamiids</taxon>
        <taxon>Solanales</taxon>
        <taxon>Solanaceae</taxon>
        <taxon>Nicotianoideae</taxon>
        <taxon>Nicotianeae</taxon>
        <taxon>Nicotiana</taxon>
    </lineage>
</organism>
<proteinExistence type="predicted"/>
<dbReference type="RefSeq" id="XP_009768140.1">
    <property type="nucleotide sequence ID" value="XM_009769838.1"/>
</dbReference>
<protein>
    <submittedName>
        <fullName evidence="3">Uncharacterized protein LOC104219202</fullName>
    </submittedName>
</protein>
<evidence type="ECO:0000259" key="1">
    <source>
        <dbReference type="Pfam" id="PF14244"/>
    </source>
</evidence>
<dbReference type="eggNOG" id="ENOG502S3KW">
    <property type="taxonomic scope" value="Eukaryota"/>
</dbReference>
<dbReference type="PANTHER" id="PTHR37610">
    <property type="entry name" value="CCHC-TYPE DOMAIN-CONTAINING PROTEIN"/>
    <property type="match status" value="1"/>
</dbReference>